<dbReference type="InterPro" id="IPR011419">
    <property type="entry name" value="ATP12_ATP_synth-F1-assembly"/>
</dbReference>
<accession>A0A420IWC5</accession>
<comment type="similarity">
    <text evidence="2">Belongs to the ATP12 family.</text>
</comment>
<dbReference type="SUPFAM" id="SSF160909">
    <property type="entry name" value="ATP12-like"/>
    <property type="match status" value="1"/>
</dbReference>
<evidence type="ECO:0000256" key="5">
    <source>
        <dbReference type="ARBA" id="ARBA00023186"/>
    </source>
</evidence>
<comment type="caution">
    <text evidence="6">The sequence shown here is derived from an EMBL/GenBank/DDBJ whole genome shotgun (WGS) entry which is preliminary data.</text>
</comment>
<protein>
    <submittedName>
        <fullName evidence="6">Protein atp12, mitochondrial</fullName>
    </submittedName>
</protein>
<dbReference type="GO" id="GO:0033615">
    <property type="term" value="P:mitochondrial proton-transporting ATP synthase complex assembly"/>
    <property type="evidence" value="ECO:0007669"/>
    <property type="project" value="TreeGrafter"/>
</dbReference>
<name>A0A420IWC5_9PEZI</name>
<dbReference type="Pfam" id="PF07542">
    <property type="entry name" value="ATP12"/>
    <property type="match status" value="1"/>
</dbReference>
<sequence>MASVSPPTSISEPSSTIIPRTILDPRCSEKGRKRFWKEVHVRKIDNSRPLRRSNNKILTIPVTKPNLATAIAVEWDCLVSTQQALKPHMIPLTSLASRALDIEDSEGISNEDSESIRSNIATSLLRYFDTDSLLCWAPPPPLDPPGYEKHKSRTEPLWILQQRAASPIVEFLQKKLWPGVKIDPILNGHSIIPKAQSPETREIIYNWIHGLSAWDLAGLERGVLAGKGLLGAVRLVVEWGENFRHLIDDDERHTRQSFGIEEAAKVFSLEVEWQTSMWGLVEDTHDVDREDLRRQLGSVVILVSGCRS</sequence>
<dbReference type="Proteomes" id="UP000285405">
    <property type="component" value="Unassembled WGS sequence"/>
</dbReference>
<dbReference type="GO" id="GO:0005739">
    <property type="term" value="C:mitochondrion"/>
    <property type="evidence" value="ECO:0007669"/>
    <property type="project" value="UniProtKB-SubCell"/>
</dbReference>
<evidence type="ECO:0000256" key="4">
    <source>
        <dbReference type="ARBA" id="ARBA00023128"/>
    </source>
</evidence>
<evidence type="ECO:0000256" key="2">
    <source>
        <dbReference type="ARBA" id="ARBA00008231"/>
    </source>
</evidence>
<reference evidence="6 7" key="1">
    <citation type="journal article" date="2018" name="BMC Genomics">
        <title>Comparative genome analyses reveal sequence features reflecting distinct modes of host-adaptation between dicot and monocot powdery mildew.</title>
        <authorList>
            <person name="Wu Y."/>
            <person name="Ma X."/>
            <person name="Pan Z."/>
            <person name="Kale S.D."/>
            <person name="Song Y."/>
            <person name="King H."/>
            <person name="Zhang Q."/>
            <person name="Presley C."/>
            <person name="Deng X."/>
            <person name="Wei C.I."/>
            <person name="Xiao S."/>
        </authorList>
    </citation>
    <scope>NUCLEOTIDE SEQUENCE [LARGE SCALE GENOMIC DNA]</scope>
    <source>
        <strain evidence="6">UCSC1</strain>
    </source>
</reference>
<keyword evidence="5" id="KW-0143">Chaperone</keyword>
<comment type="subcellular location">
    <subcellularLocation>
        <location evidence="1">Mitochondrion</location>
    </subcellularLocation>
</comment>
<evidence type="ECO:0000313" key="6">
    <source>
        <dbReference type="EMBL" id="RKF78844.1"/>
    </source>
</evidence>
<evidence type="ECO:0000313" key="7">
    <source>
        <dbReference type="Proteomes" id="UP000285405"/>
    </source>
</evidence>
<proteinExistence type="inferred from homology"/>
<dbReference type="InterPro" id="IPR042272">
    <property type="entry name" value="ATP12_ATP_synth-F1-assembly_N"/>
</dbReference>
<keyword evidence="4" id="KW-0496">Mitochondrion</keyword>
<dbReference type="Gene3D" id="3.30.2180.10">
    <property type="entry name" value="ATP12-like"/>
    <property type="match status" value="1"/>
</dbReference>
<dbReference type="OrthoDB" id="5322896at2759"/>
<organism evidence="6 7">
    <name type="scientific">Golovinomyces cichoracearum</name>
    <dbReference type="NCBI Taxonomy" id="62708"/>
    <lineage>
        <taxon>Eukaryota</taxon>
        <taxon>Fungi</taxon>
        <taxon>Dikarya</taxon>
        <taxon>Ascomycota</taxon>
        <taxon>Pezizomycotina</taxon>
        <taxon>Leotiomycetes</taxon>
        <taxon>Erysiphales</taxon>
        <taxon>Erysiphaceae</taxon>
        <taxon>Golovinomyces</taxon>
    </lineage>
</organism>
<dbReference type="InterPro" id="IPR023335">
    <property type="entry name" value="ATP12_ortho_dom_sf"/>
</dbReference>
<gene>
    <name evidence="6" type="ORF">GcC1_052022</name>
</gene>
<evidence type="ECO:0000256" key="3">
    <source>
        <dbReference type="ARBA" id="ARBA00022946"/>
    </source>
</evidence>
<keyword evidence="3" id="KW-0809">Transit peptide</keyword>
<dbReference type="Gene3D" id="1.10.3580.10">
    <property type="entry name" value="ATP12 ATPase"/>
    <property type="match status" value="1"/>
</dbReference>
<dbReference type="PANTHER" id="PTHR21013">
    <property type="entry name" value="ATP SYNTHASE MITOCHONDRIAL F1 COMPLEX ASSEMBLY FACTOR 2/ATP12 PROTEIN, MITOCHONDRIAL PRECURSOR"/>
    <property type="match status" value="1"/>
</dbReference>
<dbReference type="PANTHER" id="PTHR21013:SF10">
    <property type="entry name" value="ATP SYNTHASE MITOCHONDRIAL F1 COMPLEX ASSEMBLY FACTOR 2"/>
    <property type="match status" value="1"/>
</dbReference>
<dbReference type="EMBL" id="MCBR01005216">
    <property type="protein sequence ID" value="RKF78844.1"/>
    <property type="molecule type" value="Genomic_DNA"/>
</dbReference>
<evidence type="ECO:0000256" key="1">
    <source>
        <dbReference type="ARBA" id="ARBA00004173"/>
    </source>
</evidence>
<dbReference type="AlphaFoldDB" id="A0A420IWC5"/>